<evidence type="ECO:0000259" key="7">
    <source>
        <dbReference type="SMART" id="SM00382"/>
    </source>
</evidence>
<sequence>MSYEIIIGRNDKDARVYGSSASSLIGKQYITMGVTTSLGNEIMLDILRPHVVLIAGKRGSGKSYTMGVIAEALASAPSEVAENITSLIIDTMGIFWTMKSPNYKEADILKNWGEEPRAFTNVRVFVPKGYFEKLKEDNPTMIDEPFSISVSDISSTEWSDIFGFSMNSEEGVLIERAVSNLAETKKNFDIDDIIEDIKSELAQDTVKDVCIGRFESAKGWGLFEKDGTKIEDLLKPAYINVLDISLYSHSTGPFSIRALVIGLLSRKVLEIREIQRRAEEMEEMNRVVEENKKAIPLVWMFIDEVHEFLPAGGITAASPELSRLVKEGRQPGIGLVIATQQPGKLDTDIITQSDIIISQHVTAKIDIDALNQVMQSYMSSTIERYLANLPKLPGACIIMDDNSERIYPTQIKPRLTWHGGETPKSLQKPPAKPA</sequence>
<organism evidence="8 9">
    <name type="scientific">Candidatus Acidifodinimicrobium mancum</name>
    <dbReference type="NCBI Taxonomy" id="2898728"/>
    <lineage>
        <taxon>Archaea</taxon>
        <taxon>Candidatus Parvarchaeota</taxon>
        <taxon>Candidatus Acidifodinimicrobiaceae</taxon>
        <taxon>Candidatus Acidifodinimicrobium</taxon>
    </lineage>
</organism>
<comment type="catalytic activity">
    <reaction evidence="2">
        <text>Couples ATP hydrolysis with the unwinding of duplex DNA by translocating in the 3'-5' direction.</text>
        <dbReference type="EC" id="5.6.2.4"/>
    </reaction>
</comment>
<evidence type="ECO:0000256" key="6">
    <source>
        <dbReference type="SAM" id="MobiDB-lite"/>
    </source>
</evidence>
<keyword evidence="8" id="KW-0067">ATP-binding</keyword>
<comment type="caution">
    <text evidence="8">The sequence shown here is derived from an EMBL/GenBank/DDBJ whole genome shotgun (WGS) entry which is preliminary data.</text>
</comment>
<keyword evidence="8" id="KW-0547">Nucleotide-binding</keyword>
<reference evidence="8 9" key="1">
    <citation type="submission" date="2020-09" db="EMBL/GenBank/DDBJ databases">
        <title>Genomic characterization of a novel Parvarchaeota family in acid mine drainage sediments.</title>
        <authorList>
            <person name="Luo Z.-H."/>
        </authorList>
    </citation>
    <scope>NUCLEOTIDE SEQUENCE [LARGE SCALE GENOMIC DNA]</scope>
    <source>
        <strain evidence="8">TL1-5_bins.178</strain>
    </source>
</reference>
<dbReference type="Pfam" id="PF01935">
    <property type="entry name" value="DUF87"/>
    <property type="match status" value="1"/>
</dbReference>
<feature type="coiled-coil region" evidence="5">
    <location>
        <begin position="264"/>
        <end position="291"/>
    </location>
</feature>
<dbReference type="Gene3D" id="3.40.50.300">
    <property type="entry name" value="P-loop containing nucleotide triphosphate hydrolases"/>
    <property type="match status" value="2"/>
</dbReference>
<evidence type="ECO:0000256" key="1">
    <source>
        <dbReference type="ARBA" id="ARBA00007816"/>
    </source>
</evidence>
<evidence type="ECO:0000256" key="4">
    <source>
        <dbReference type="ARBA" id="ARBA00048988"/>
    </source>
</evidence>
<keyword evidence="5" id="KW-0175">Coiled coil</keyword>
<dbReference type="PANTHER" id="PTHR42957">
    <property type="entry name" value="HELICASE MJ1565-RELATED"/>
    <property type="match status" value="1"/>
</dbReference>
<name>A0A8T3UQW9_9ARCH</name>
<feature type="region of interest" description="Disordered" evidence="6">
    <location>
        <begin position="412"/>
        <end position="434"/>
    </location>
</feature>
<dbReference type="GO" id="GO:0043138">
    <property type="term" value="F:3'-5' DNA helicase activity"/>
    <property type="evidence" value="ECO:0007669"/>
    <property type="project" value="UniProtKB-EC"/>
</dbReference>
<proteinExistence type="inferred from homology"/>
<feature type="domain" description="AAA+ ATPase" evidence="7">
    <location>
        <begin position="48"/>
        <end position="371"/>
    </location>
</feature>
<accession>A0A8T3UQW9</accession>
<gene>
    <name evidence="8" type="ORF">IHE50_01165</name>
</gene>
<dbReference type="InterPro" id="IPR002789">
    <property type="entry name" value="HerA_central"/>
</dbReference>
<comment type="similarity">
    <text evidence="1">Belongs to the HerA family.</text>
</comment>
<dbReference type="InterPro" id="IPR008571">
    <property type="entry name" value="HerA-like"/>
</dbReference>
<evidence type="ECO:0000256" key="5">
    <source>
        <dbReference type="SAM" id="Coils"/>
    </source>
</evidence>
<dbReference type="GO" id="GO:0005524">
    <property type="term" value="F:ATP binding"/>
    <property type="evidence" value="ECO:0007669"/>
    <property type="project" value="UniProtKB-KW"/>
</dbReference>
<evidence type="ECO:0000256" key="3">
    <source>
        <dbReference type="ARBA" id="ARBA00048954"/>
    </source>
</evidence>
<protein>
    <submittedName>
        <fullName evidence="8">ATP-binding protein</fullName>
    </submittedName>
</protein>
<dbReference type="SMART" id="SM00382">
    <property type="entry name" value="AAA"/>
    <property type="match status" value="1"/>
</dbReference>
<dbReference type="SUPFAM" id="SSF52540">
    <property type="entry name" value="P-loop containing nucleoside triphosphate hydrolases"/>
    <property type="match status" value="1"/>
</dbReference>
<dbReference type="EMBL" id="JADFAQ010000018">
    <property type="protein sequence ID" value="MBE5728011.1"/>
    <property type="molecule type" value="Genomic_DNA"/>
</dbReference>
<comment type="catalytic activity">
    <reaction evidence="3">
        <text>ATP + H2O = ADP + phosphate + H(+)</text>
        <dbReference type="Rhea" id="RHEA:13065"/>
        <dbReference type="ChEBI" id="CHEBI:15377"/>
        <dbReference type="ChEBI" id="CHEBI:15378"/>
        <dbReference type="ChEBI" id="CHEBI:30616"/>
        <dbReference type="ChEBI" id="CHEBI:43474"/>
        <dbReference type="ChEBI" id="CHEBI:456216"/>
        <dbReference type="EC" id="5.6.2.3"/>
    </reaction>
</comment>
<dbReference type="InterPro" id="IPR027417">
    <property type="entry name" value="P-loop_NTPase"/>
</dbReference>
<evidence type="ECO:0000313" key="8">
    <source>
        <dbReference type="EMBL" id="MBE5728011.1"/>
    </source>
</evidence>
<comment type="catalytic activity">
    <reaction evidence="4">
        <text>ATP + H2O = ADP + phosphate + H(+)</text>
        <dbReference type="Rhea" id="RHEA:13065"/>
        <dbReference type="ChEBI" id="CHEBI:15377"/>
        <dbReference type="ChEBI" id="CHEBI:15378"/>
        <dbReference type="ChEBI" id="CHEBI:30616"/>
        <dbReference type="ChEBI" id="CHEBI:43474"/>
        <dbReference type="ChEBI" id="CHEBI:456216"/>
        <dbReference type="EC" id="5.6.2.4"/>
    </reaction>
</comment>
<dbReference type="GO" id="GO:0043139">
    <property type="term" value="F:5'-3' DNA helicase activity"/>
    <property type="evidence" value="ECO:0007669"/>
    <property type="project" value="UniProtKB-EC"/>
</dbReference>
<dbReference type="AlphaFoldDB" id="A0A8T3UQW9"/>
<evidence type="ECO:0000313" key="9">
    <source>
        <dbReference type="Proteomes" id="UP000763484"/>
    </source>
</evidence>
<dbReference type="PANTHER" id="PTHR42957:SF1">
    <property type="entry name" value="HELICASE MJ1565-RELATED"/>
    <property type="match status" value="1"/>
</dbReference>
<evidence type="ECO:0000256" key="2">
    <source>
        <dbReference type="ARBA" id="ARBA00034617"/>
    </source>
</evidence>
<dbReference type="InterPro" id="IPR003593">
    <property type="entry name" value="AAA+_ATPase"/>
</dbReference>
<dbReference type="Proteomes" id="UP000763484">
    <property type="component" value="Unassembled WGS sequence"/>
</dbReference>